<evidence type="ECO:0000256" key="1">
    <source>
        <dbReference type="SAM" id="Phobius"/>
    </source>
</evidence>
<evidence type="ECO:0000313" key="3">
    <source>
        <dbReference type="Proteomes" id="UP001200557"/>
    </source>
</evidence>
<feature type="transmembrane region" description="Helical" evidence="1">
    <location>
        <begin position="202"/>
        <end position="224"/>
    </location>
</feature>
<keyword evidence="1" id="KW-0812">Transmembrane</keyword>
<evidence type="ECO:0000313" key="2">
    <source>
        <dbReference type="EMBL" id="MCF2872285.1"/>
    </source>
</evidence>
<feature type="transmembrane region" description="Helical" evidence="1">
    <location>
        <begin position="175"/>
        <end position="196"/>
    </location>
</feature>
<dbReference type="EMBL" id="JAKGAQ010000003">
    <property type="protein sequence ID" value="MCF2872285.1"/>
    <property type="molecule type" value="Genomic_DNA"/>
</dbReference>
<protein>
    <submittedName>
        <fullName evidence="2">Uncharacterized protein</fullName>
    </submittedName>
</protein>
<feature type="transmembrane region" description="Helical" evidence="1">
    <location>
        <begin position="57"/>
        <end position="74"/>
    </location>
</feature>
<feature type="transmembrane region" description="Helical" evidence="1">
    <location>
        <begin position="261"/>
        <end position="281"/>
    </location>
</feature>
<dbReference type="Proteomes" id="UP001200557">
    <property type="component" value="Unassembled WGS sequence"/>
</dbReference>
<feature type="transmembrane region" description="Helical" evidence="1">
    <location>
        <begin position="293"/>
        <end position="311"/>
    </location>
</feature>
<dbReference type="RefSeq" id="WP_235226603.1">
    <property type="nucleotide sequence ID" value="NZ_JAKGAQ010000003.1"/>
</dbReference>
<keyword evidence="1" id="KW-0472">Membrane</keyword>
<comment type="caution">
    <text evidence="2">The sequence shown here is derived from an EMBL/GenBank/DDBJ whole genome shotgun (WGS) entry which is preliminary data.</text>
</comment>
<keyword evidence="1" id="KW-1133">Transmembrane helix</keyword>
<organism evidence="2 3">
    <name type="scientific">Octadecabacter dasysiphoniae</name>
    <dbReference type="NCBI Taxonomy" id="2909341"/>
    <lineage>
        <taxon>Bacteria</taxon>
        <taxon>Pseudomonadati</taxon>
        <taxon>Pseudomonadota</taxon>
        <taxon>Alphaproteobacteria</taxon>
        <taxon>Rhodobacterales</taxon>
        <taxon>Roseobacteraceae</taxon>
        <taxon>Octadecabacter</taxon>
    </lineage>
</organism>
<proteinExistence type="predicted"/>
<feature type="transmembrane region" description="Helical" evidence="1">
    <location>
        <begin position="150"/>
        <end position="168"/>
    </location>
</feature>
<feature type="transmembrane region" description="Helical" evidence="1">
    <location>
        <begin position="86"/>
        <end position="108"/>
    </location>
</feature>
<gene>
    <name evidence="2" type="ORF">L0664_14510</name>
</gene>
<reference evidence="2 3" key="1">
    <citation type="submission" date="2022-01" db="EMBL/GenBank/DDBJ databases">
        <title>Octadecabacter sp. nov., isolated from a marine alga.</title>
        <authorList>
            <person name="Jin M.S."/>
            <person name="Kim H.M."/>
            <person name="Han D.M."/>
            <person name="Jung J.J."/>
            <person name="Jeon C.O."/>
        </authorList>
    </citation>
    <scope>NUCLEOTIDE SEQUENCE [LARGE SCALE GENOMIC DNA]</scope>
    <source>
        <strain evidence="2 3">G9-8</strain>
    </source>
</reference>
<name>A0ABS9CYD0_9RHOB</name>
<keyword evidence="3" id="KW-1185">Reference proteome</keyword>
<sequence>MTRTLFFCTAIMACLATVAAAMIRYELAFPGVSALFMGANDVPDGRKFNLVASFHGLFSYLTVMLLGTTMAAAARDKGAFFAGPMVAIGLVFVTLPALVFAAAFLPAFPDASGTALSVTLYQSPAPVSLLDQLLGYAPATSWLTIQMHQLFLLPAAGLLFLGAFAMLSTQPRFKWVGFVCLIAMAGTFGFVAPGFLDLRYPFASAMIIFAALPLLICCVVCLFFARPPWLVVMTIGNAATIAALSSFAFRTDLGGLADTMFQAAVLYVFPLGLTWFALPAVMLFTHPTRLPTWSIWAMPVVIAANLSLWILPMMQLGRMGMPRQYSDYPSAFAALNLTMSLAVGVFIALYLAILITIRRARA</sequence>
<feature type="transmembrane region" description="Helical" evidence="1">
    <location>
        <begin position="229"/>
        <end position="249"/>
    </location>
</feature>
<accession>A0ABS9CYD0</accession>
<feature type="transmembrane region" description="Helical" evidence="1">
    <location>
        <begin position="331"/>
        <end position="357"/>
    </location>
</feature>